<keyword evidence="2" id="KW-1185">Reference proteome</keyword>
<name>A0A926DDZ7_9FIRM</name>
<sequence>MARAKRPDCYEQLCGLAELCRAVLDAAGHRDAAACGRALRELRLARGRYRDRLAREFIPPVGAGELMELAQALELIAWQAGRCAQSAPASSPDPGVCAAALGELFASLGSFHKSPAPLLACDRLRALAAPADSAASPRGPSAAAEGLCAALWRLADAAERLILQNL</sequence>
<evidence type="ECO:0000313" key="2">
    <source>
        <dbReference type="Proteomes" id="UP000620366"/>
    </source>
</evidence>
<evidence type="ECO:0000313" key="1">
    <source>
        <dbReference type="EMBL" id="MBC8536858.1"/>
    </source>
</evidence>
<dbReference type="RefSeq" id="WP_249300855.1">
    <property type="nucleotide sequence ID" value="NZ_JACRSP010000004.1"/>
</dbReference>
<protein>
    <submittedName>
        <fullName evidence="1">Uncharacterized protein</fullName>
    </submittedName>
</protein>
<dbReference type="EMBL" id="JACRSP010000004">
    <property type="protein sequence ID" value="MBC8536858.1"/>
    <property type="molecule type" value="Genomic_DNA"/>
</dbReference>
<dbReference type="Proteomes" id="UP000620366">
    <property type="component" value="Unassembled WGS sequence"/>
</dbReference>
<comment type="caution">
    <text evidence="1">The sequence shown here is derived from an EMBL/GenBank/DDBJ whole genome shotgun (WGS) entry which is preliminary data.</text>
</comment>
<accession>A0A926DDZ7</accession>
<reference evidence="1" key="1">
    <citation type="submission" date="2020-08" db="EMBL/GenBank/DDBJ databases">
        <title>Genome public.</title>
        <authorList>
            <person name="Liu C."/>
            <person name="Sun Q."/>
        </authorList>
    </citation>
    <scope>NUCLEOTIDE SEQUENCE</scope>
    <source>
        <strain evidence="1">BX7</strain>
    </source>
</reference>
<organism evidence="1 2">
    <name type="scientific">Feifania hominis</name>
    <dbReference type="NCBI Taxonomy" id="2763660"/>
    <lineage>
        <taxon>Bacteria</taxon>
        <taxon>Bacillati</taxon>
        <taxon>Bacillota</taxon>
        <taxon>Clostridia</taxon>
        <taxon>Eubacteriales</taxon>
        <taxon>Feifaniaceae</taxon>
        <taxon>Feifania</taxon>
    </lineage>
</organism>
<gene>
    <name evidence="1" type="ORF">H8695_09180</name>
</gene>
<proteinExistence type="predicted"/>
<dbReference type="AlphaFoldDB" id="A0A926DDZ7"/>